<dbReference type="AlphaFoldDB" id="A0AAV2N2N3"/>
<proteinExistence type="predicted"/>
<sequence>MKRQECLVVTRVHRNKRITTIYDSIYRLMIFGPRIEKRVVRDIPMAPKDEWLARVAMATPQICSRFGEADGTWNETHVPYRERTLGGSS</sequence>
<gene>
    <name evidence="1" type="ORF">LPLAT_LOCUS284</name>
</gene>
<reference evidence="1 2" key="1">
    <citation type="submission" date="2024-04" db="EMBL/GenBank/DDBJ databases">
        <authorList>
            <consortium name="Molecular Ecology Group"/>
        </authorList>
    </citation>
    <scope>NUCLEOTIDE SEQUENCE [LARGE SCALE GENOMIC DNA]</scope>
</reference>
<evidence type="ECO:0000313" key="2">
    <source>
        <dbReference type="Proteomes" id="UP001497644"/>
    </source>
</evidence>
<evidence type="ECO:0000313" key="1">
    <source>
        <dbReference type="EMBL" id="CAL1673376.1"/>
    </source>
</evidence>
<dbReference type="Proteomes" id="UP001497644">
    <property type="component" value="Chromosome 1"/>
</dbReference>
<protein>
    <submittedName>
        <fullName evidence="1">Uncharacterized protein</fullName>
    </submittedName>
</protein>
<organism evidence="1 2">
    <name type="scientific">Lasius platythorax</name>
    <dbReference type="NCBI Taxonomy" id="488582"/>
    <lineage>
        <taxon>Eukaryota</taxon>
        <taxon>Metazoa</taxon>
        <taxon>Ecdysozoa</taxon>
        <taxon>Arthropoda</taxon>
        <taxon>Hexapoda</taxon>
        <taxon>Insecta</taxon>
        <taxon>Pterygota</taxon>
        <taxon>Neoptera</taxon>
        <taxon>Endopterygota</taxon>
        <taxon>Hymenoptera</taxon>
        <taxon>Apocrita</taxon>
        <taxon>Aculeata</taxon>
        <taxon>Formicoidea</taxon>
        <taxon>Formicidae</taxon>
        <taxon>Formicinae</taxon>
        <taxon>Lasius</taxon>
        <taxon>Lasius</taxon>
    </lineage>
</organism>
<accession>A0AAV2N2N3</accession>
<keyword evidence="2" id="KW-1185">Reference proteome</keyword>
<dbReference type="EMBL" id="OZ034824">
    <property type="protein sequence ID" value="CAL1673376.1"/>
    <property type="molecule type" value="Genomic_DNA"/>
</dbReference>
<name>A0AAV2N2N3_9HYME</name>